<comment type="caution">
    <text evidence="2">The sequence shown here is derived from an EMBL/GenBank/DDBJ whole genome shotgun (WGS) entry which is preliminary data.</text>
</comment>
<organism evidence="2 3">
    <name type="scientific">Zizania palustris</name>
    <name type="common">Northern wild rice</name>
    <dbReference type="NCBI Taxonomy" id="103762"/>
    <lineage>
        <taxon>Eukaryota</taxon>
        <taxon>Viridiplantae</taxon>
        <taxon>Streptophyta</taxon>
        <taxon>Embryophyta</taxon>
        <taxon>Tracheophyta</taxon>
        <taxon>Spermatophyta</taxon>
        <taxon>Magnoliopsida</taxon>
        <taxon>Liliopsida</taxon>
        <taxon>Poales</taxon>
        <taxon>Poaceae</taxon>
        <taxon>BOP clade</taxon>
        <taxon>Oryzoideae</taxon>
        <taxon>Oryzeae</taxon>
        <taxon>Zizaniinae</taxon>
        <taxon>Zizania</taxon>
    </lineage>
</organism>
<dbReference type="Proteomes" id="UP000729402">
    <property type="component" value="Unassembled WGS sequence"/>
</dbReference>
<evidence type="ECO:0000313" key="3">
    <source>
        <dbReference type="Proteomes" id="UP000729402"/>
    </source>
</evidence>
<dbReference type="EMBL" id="JAAALK010000289">
    <property type="protein sequence ID" value="KAG8050641.1"/>
    <property type="molecule type" value="Genomic_DNA"/>
</dbReference>
<accession>A0A8J5V8C9</accession>
<evidence type="ECO:0000313" key="2">
    <source>
        <dbReference type="EMBL" id="KAG8050641.1"/>
    </source>
</evidence>
<gene>
    <name evidence="2" type="ORF">GUJ93_ZPchr0009g2295</name>
</gene>
<reference evidence="2" key="1">
    <citation type="journal article" date="2021" name="bioRxiv">
        <title>Whole Genome Assembly and Annotation of Northern Wild Rice, Zizania palustris L., Supports a Whole Genome Duplication in the Zizania Genus.</title>
        <authorList>
            <person name="Haas M."/>
            <person name="Kono T."/>
            <person name="Macchietto M."/>
            <person name="Millas R."/>
            <person name="McGilp L."/>
            <person name="Shao M."/>
            <person name="Duquette J."/>
            <person name="Hirsch C.N."/>
            <person name="Kimball J."/>
        </authorList>
    </citation>
    <scope>NUCLEOTIDE SEQUENCE</scope>
    <source>
        <tissue evidence="2">Fresh leaf tissue</tissue>
    </source>
</reference>
<sequence length="108" mass="12068">MDRLLSQDTRANDEQRSSGSSIAPASKRQLRALCMERLAIVVAYMAHHLTSHIVIHLGEAVDECSSELHLNDWIYVSVLEQRDHRDLAQESELKLACSLHLGSACVES</sequence>
<name>A0A8J5V8C9_ZIZPA</name>
<proteinExistence type="predicted"/>
<protein>
    <submittedName>
        <fullName evidence="2">Uncharacterized protein</fullName>
    </submittedName>
</protein>
<feature type="region of interest" description="Disordered" evidence="1">
    <location>
        <begin position="1"/>
        <end position="23"/>
    </location>
</feature>
<feature type="compositionally biased region" description="Basic and acidic residues" evidence="1">
    <location>
        <begin position="1"/>
        <end position="16"/>
    </location>
</feature>
<keyword evidence="3" id="KW-1185">Reference proteome</keyword>
<dbReference type="AlphaFoldDB" id="A0A8J5V8C9"/>
<reference evidence="2" key="2">
    <citation type="submission" date="2021-02" db="EMBL/GenBank/DDBJ databases">
        <authorList>
            <person name="Kimball J.A."/>
            <person name="Haas M.W."/>
            <person name="Macchietto M."/>
            <person name="Kono T."/>
            <person name="Duquette J."/>
            <person name="Shao M."/>
        </authorList>
    </citation>
    <scope>NUCLEOTIDE SEQUENCE</scope>
    <source>
        <tissue evidence="2">Fresh leaf tissue</tissue>
    </source>
</reference>
<evidence type="ECO:0000256" key="1">
    <source>
        <dbReference type="SAM" id="MobiDB-lite"/>
    </source>
</evidence>